<dbReference type="SUPFAM" id="SSF81301">
    <property type="entry name" value="Nucleotidyltransferase"/>
    <property type="match status" value="1"/>
</dbReference>
<dbReference type="PANTHER" id="PTHR34822">
    <property type="entry name" value="GRPB DOMAIN PROTEIN (AFU_ORTHOLOGUE AFUA_1G01530)"/>
    <property type="match status" value="1"/>
</dbReference>
<name>A0A553SH40_NIACI</name>
<dbReference type="InterPro" id="IPR007344">
    <property type="entry name" value="GrpB/CoaE"/>
</dbReference>
<evidence type="ECO:0000313" key="1">
    <source>
        <dbReference type="EMBL" id="TRZ36296.1"/>
    </source>
</evidence>
<dbReference type="InterPro" id="IPR043519">
    <property type="entry name" value="NT_sf"/>
</dbReference>
<sequence>MRKIAVCTYKEEWRFLFEEEKREIKKIFGHELLEIHHIGSTSITGMKAKPVIDIMPVVKNIHNVEKFYNELAELGYEAKGENGIPGRRYLQKGGDERTHHVHIYERDNKDILRHLAFRDYLRVNKEDATQYGDLKEALAKKYPNNITAYIMGKHELTTALEQKALAWAHCINTSNLKLK</sequence>
<comment type="caution">
    <text evidence="1">The sequence shown here is derived from an EMBL/GenBank/DDBJ whole genome shotgun (WGS) entry which is preliminary data.</text>
</comment>
<dbReference type="EMBL" id="RIBP01000004">
    <property type="protein sequence ID" value="TRZ36296.1"/>
    <property type="molecule type" value="Genomic_DNA"/>
</dbReference>
<dbReference type="Proteomes" id="UP000319837">
    <property type="component" value="Unassembled WGS sequence"/>
</dbReference>
<organism evidence="1 2">
    <name type="scientific">Niallia circulans</name>
    <name type="common">Bacillus circulans</name>
    <dbReference type="NCBI Taxonomy" id="1397"/>
    <lineage>
        <taxon>Bacteria</taxon>
        <taxon>Bacillati</taxon>
        <taxon>Bacillota</taxon>
        <taxon>Bacilli</taxon>
        <taxon>Bacillales</taxon>
        <taxon>Bacillaceae</taxon>
        <taxon>Niallia</taxon>
    </lineage>
</organism>
<dbReference type="Gene3D" id="3.30.460.10">
    <property type="entry name" value="Beta Polymerase, domain 2"/>
    <property type="match status" value="1"/>
</dbReference>
<proteinExistence type="predicted"/>
<reference evidence="2" key="1">
    <citation type="submission" date="2018-10" db="EMBL/GenBank/DDBJ databases">
        <title>FDA dAtabase for Regulatory Grade micrObial Sequences (FDA-ARGOS): Supporting development and validation of Infectious Disease Dx tests.</title>
        <authorList>
            <person name="Minogue T."/>
            <person name="Wolcott M."/>
            <person name="Wasieloski L."/>
            <person name="Aguilar W."/>
            <person name="Moore D."/>
            <person name="Tallon L."/>
            <person name="Sadzewicz L."/>
            <person name="Sengamalay N."/>
            <person name="Ott S."/>
            <person name="Godinez A."/>
            <person name="Nagaraj S."/>
            <person name="Vavikolanu K."/>
            <person name="Vyas G."/>
            <person name="Nadendla S."/>
            <person name="George J."/>
            <person name="Sichtig H."/>
        </authorList>
    </citation>
    <scope>NUCLEOTIDE SEQUENCE [LARGE SCALE GENOMIC DNA]</scope>
    <source>
        <strain evidence="2">FDAARGOS_343</strain>
    </source>
</reference>
<accession>A0A553SH40</accession>
<gene>
    <name evidence="1" type="ORF">CEQ21_12050</name>
</gene>
<protein>
    <submittedName>
        <fullName evidence="1">GrpB family protein</fullName>
    </submittedName>
</protein>
<dbReference type="AlphaFoldDB" id="A0A553SH40"/>
<dbReference type="RefSeq" id="WP_185764792.1">
    <property type="nucleotide sequence ID" value="NZ_RIBP01000004.1"/>
</dbReference>
<dbReference type="PANTHER" id="PTHR34822:SF1">
    <property type="entry name" value="GRPB FAMILY PROTEIN"/>
    <property type="match status" value="1"/>
</dbReference>
<dbReference type="Pfam" id="PF04229">
    <property type="entry name" value="GrpB"/>
    <property type="match status" value="1"/>
</dbReference>
<evidence type="ECO:0000313" key="2">
    <source>
        <dbReference type="Proteomes" id="UP000319837"/>
    </source>
</evidence>